<keyword evidence="2" id="KW-1185">Reference proteome</keyword>
<protein>
    <submittedName>
        <fullName evidence="1">Uncharacterized protein</fullName>
    </submittedName>
</protein>
<sequence>KIDYPDDTSAEIQDIELFSPKSSRAHPDRVIGVISVRNPQDRTARMARDSPLPLSIIRMPYVKSKEKLLSDWPASLTRFYRKPPQPVDAQILSTLKMSDFV</sequence>
<name>A0A0L0G5I6_9EUKA</name>
<dbReference type="GeneID" id="25904726"/>
<reference evidence="1 2" key="1">
    <citation type="submission" date="2011-02" db="EMBL/GenBank/DDBJ databases">
        <title>The Genome Sequence of Sphaeroforma arctica JP610.</title>
        <authorList>
            <consortium name="The Broad Institute Genome Sequencing Platform"/>
            <person name="Russ C."/>
            <person name="Cuomo C."/>
            <person name="Young S.K."/>
            <person name="Zeng Q."/>
            <person name="Gargeya S."/>
            <person name="Alvarado L."/>
            <person name="Berlin A."/>
            <person name="Chapman S.B."/>
            <person name="Chen Z."/>
            <person name="Freedman E."/>
            <person name="Gellesch M."/>
            <person name="Goldberg J."/>
            <person name="Griggs A."/>
            <person name="Gujja S."/>
            <person name="Heilman E."/>
            <person name="Heiman D."/>
            <person name="Howarth C."/>
            <person name="Mehta T."/>
            <person name="Neiman D."/>
            <person name="Pearson M."/>
            <person name="Roberts A."/>
            <person name="Saif S."/>
            <person name="Shea T."/>
            <person name="Shenoy N."/>
            <person name="Sisk P."/>
            <person name="Stolte C."/>
            <person name="Sykes S."/>
            <person name="White J."/>
            <person name="Yandava C."/>
            <person name="Burger G."/>
            <person name="Gray M.W."/>
            <person name="Holland P.W.H."/>
            <person name="King N."/>
            <person name="Lang F.B.F."/>
            <person name="Roger A.J."/>
            <person name="Ruiz-Trillo I."/>
            <person name="Haas B."/>
            <person name="Nusbaum C."/>
            <person name="Birren B."/>
        </authorList>
    </citation>
    <scope>NUCLEOTIDE SEQUENCE [LARGE SCALE GENOMIC DNA]</scope>
    <source>
        <strain evidence="1 2">JP610</strain>
    </source>
</reference>
<dbReference type="AlphaFoldDB" id="A0A0L0G5I6"/>
<proteinExistence type="predicted"/>
<accession>A0A0L0G5I6</accession>
<feature type="non-terminal residue" evidence="1">
    <location>
        <position position="1"/>
    </location>
</feature>
<dbReference type="Proteomes" id="UP000054560">
    <property type="component" value="Unassembled WGS sequence"/>
</dbReference>
<dbReference type="RefSeq" id="XP_014157420.1">
    <property type="nucleotide sequence ID" value="XM_014301945.1"/>
</dbReference>
<organism evidence="1 2">
    <name type="scientific">Sphaeroforma arctica JP610</name>
    <dbReference type="NCBI Taxonomy" id="667725"/>
    <lineage>
        <taxon>Eukaryota</taxon>
        <taxon>Ichthyosporea</taxon>
        <taxon>Ichthyophonida</taxon>
        <taxon>Sphaeroforma</taxon>
    </lineage>
</organism>
<dbReference type="EMBL" id="KQ241827">
    <property type="protein sequence ID" value="KNC83518.1"/>
    <property type="molecule type" value="Genomic_DNA"/>
</dbReference>
<gene>
    <name evidence="1" type="ORF">SARC_04222</name>
</gene>
<feature type="non-terminal residue" evidence="1">
    <location>
        <position position="101"/>
    </location>
</feature>
<evidence type="ECO:0000313" key="1">
    <source>
        <dbReference type="EMBL" id="KNC83518.1"/>
    </source>
</evidence>
<evidence type="ECO:0000313" key="2">
    <source>
        <dbReference type="Proteomes" id="UP000054560"/>
    </source>
</evidence>